<evidence type="ECO:0000259" key="10">
    <source>
        <dbReference type="Pfam" id="PF02355"/>
    </source>
</evidence>
<evidence type="ECO:0000256" key="9">
    <source>
        <dbReference type="HAMAP-Rule" id="MF_01463"/>
    </source>
</evidence>
<dbReference type="GO" id="GO:0043952">
    <property type="term" value="P:protein transport by the Sec complex"/>
    <property type="evidence" value="ECO:0007669"/>
    <property type="project" value="UniProtKB-UniRule"/>
</dbReference>
<dbReference type="eggNOG" id="COG0342">
    <property type="taxonomic scope" value="Bacteria"/>
</dbReference>
<comment type="caution">
    <text evidence="12">The sequence shown here is derived from an EMBL/GenBank/DDBJ whole genome shotgun (WGS) entry which is preliminary data.</text>
</comment>
<evidence type="ECO:0000256" key="6">
    <source>
        <dbReference type="ARBA" id="ARBA00022989"/>
    </source>
</evidence>
<organism evidence="12 14">
    <name type="scientific">[Clostridium] leptum DSM 753</name>
    <dbReference type="NCBI Taxonomy" id="428125"/>
    <lineage>
        <taxon>Bacteria</taxon>
        <taxon>Bacillati</taxon>
        <taxon>Bacillota</taxon>
        <taxon>Clostridia</taxon>
        <taxon>Eubacteriales</taxon>
        <taxon>Oscillospiraceae</taxon>
        <taxon>Oscillospiraceae incertae sedis</taxon>
    </lineage>
</organism>
<keyword evidence="3 9" id="KW-1003">Cell membrane</keyword>
<reference evidence="12 14" key="1">
    <citation type="submission" date="2007-08" db="EMBL/GenBank/DDBJ databases">
        <title>Draft genome sequence of Clostridium leptum (DSM 753).</title>
        <authorList>
            <person name="Sudarsanam P."/>
            <person name="Ley R."/>
            <person name="Guruge J."/>
            <person name="Turnbaugh P.J."/>
            <person name="Mahowald M."/>
            <person name="Liep D."/>
            <person name="Gordon J."/>
        </authorList>
    </citation>
    <scope>NUCLEOTIDE SEQUENCE [LARGE SCALE GENOMIC DNA]</scope>
    <source>
        <strain evidence="12 14">DSM 753</strain>
    </source>
</reference>
<feature type="transmembrane region" description="Helical" evidence="9">
    <location>
        <begin position="383"/>
        <end position="405"/>
    </location>
</feature>
<dbReference type="NCBIfam" id="TIGR01129">
    <property type="entry name" value="secD"/>
    <property type="match status" value="1"/>
</dbReference>
<evidence type="ECO:0000256" key="7">
    <source>
        <dbReference type="ARBA" id="ARBA00023010"/>
    </source>
</evidence>
<feature type="transmembrane region" description="Helical" evidence="9">
    <location>
        <begin position="333"/>
        <end position="356"/>
    </location>
</feature>
<dbReference type="PANTHER" id="PTHR30081:SF1">
    <property type="entry name" value="PROTEIN TRANSLOCASE SUBUNIT SECD"/>
    <property type="match status" value="1"/>
</dbReference>
<dbReference type="HAMAP" id="MF_01463_B">
    <property type="entry name" value="SecD_B"/>
    <property type="match status" value="1"/>
</dbReference>
<dbReference type="PANTHER" id="PTHR30081">
    <property type="entry name" value="PROTEIN-EXPORT MEMBRANE PROTEIN SEC"/>
    <property type="match status" value="1"/>
</dbReference>
<comment type="function">
    <text evidence="9">Part of the Sec protein translocase complex. Interacts with the SecYEG preprotein conducting channel. SecDF uses the proton motive force (PMF) to complete protein translocation after the ATP-dependent function of SecA.</text>
</comment>
<evidence type="ECO:0000256" key="8">
    <source>
        <dbReference type="ARBA" id="ARBA00023136"/>
    </source>
</evidence>
<evidence type="ECO:0000256" key="2">
    <source>
        <dbReference type="ARBA" id="ARBA00022448"/>
    </source>
</evidence>
<evidence type="ECO:0000313" key="15">
    <source>
        <dbReference type="Proteomes" id="UP000220611"/>
    </source>
</evidence>
<dbReference type="InterPro" id="IPR022813">
    <property type="entry name" value="SecD/SecF_arch_bac"/>
</dbReference>
<keyword evidence="7 9" id="KW-0811">Translocation</keyword>
<dbReference type="EMBL" id="NOXF01000016">
    <property type="protein sequence ID" value="PEQ23429.1"/>
    <property type="molecule type" value="Genomic_DNA"/>
</dbReference>
<dbReference type="PROSITE" id="PS51257">
    <property type="entry name" value="PROKAR_LIPOPROTEIN"/>
    <property type="match status" value="1"/>
</dbReference>
<evidence type="ECO:0000313" key="14">
    <source>
        <dbReference type="Proteomes" id="UP000003490"/>
    </source>
</evidence>
<keyword evidence="15" id="KW-1185">Reference proteome</keyword>
<dbReference type="InterPro" id="IPR054384">
    <property type="entry name" value="SecDF_P1_head"/>
</dbReference>
<sequence>MKRVAKPVFFIVALLIIALSCMAFFGVHGRNGDIPVTYIKGLNDIRWGIDIKGGVEATFSPADGVQATREDMESAKAIIELRMVNNNITDYELYADYDNGKVIVRFPWKEDETDFDPEAAVEELSATALLTFREGGEYETTEVGSDGQPIYKTPAGTTAENVIMDGKDVVSAKAGMIQDDNGAQQFVVDLEFNDEGRELFGEATSRLVGQTISIWMDDVMISQATVKEAITEGKCNISGNFTSSEAAALASKIQAGALPFKLETTNLRTINPTLGASALNAMALAGAIALVLVCLFMLIVYRVPGFVACIALLGQVALSLACVSGFFNFVPSFTLTLPGIAGVILSIGMGVDANIITNERIKEELRAGKTLDGAIRTGSKTSFAAIFDGNITVIIVAVILMLVFGPSNILSGIFGASTTGTIYSFGYTLLVGVIGNFLMGVTASRLMLSSLSGYKFMRKKSWYGGGAE</sequence>
<dbReference type="GO" id="GO:0065002">
    <property type="term" value="P:intracellular protein transmembrane transport"/>
    <property type="evidence" value="ECO:0007669"/>
    <property type="project" value="UniProtKB-UniRule"/>
</dbReference>
<evidence type="ECO:0000259" key="11">
    <source>
        <dbReference type="Pfam" id="PF22599"/>
    </source>
</evidence>
<evidence type="ECO:0000313" key="13">
    <source>
        <dbReference type="EMBL" id="PEQ23429.1"/>
    </source>
</evidence>
<gene>
    <name evidence="9 12" type="primary">secD</name>
    <name evidence="13" type="ORF">CH238_13770</name>
    <name evidence="12" type="ORF">CLOLEP_02701</name>
</gene>
<feature type="domain" description="SecDF P1 head subdomain" evidence="11">
    <location>
        <begin position="159"/>
        <end position="259"/>
    </location>
</feature>
<protein>
    <recommendedName>
        <fullName evidence="9">Protein translocase subunit SecD</fullName>
    </recommendedName>
</protein>
<dbReference type="GO" id="GO:0005886">
    <property type="term" value="C:plasma membrane"/>
    <property type="evidence" value="ECO:0007669"/>
    <property type="project" value="UniProtKB-SubCell"/>
</dbReference>
<dbReference type="EMBL" id="ABCB02000019">
    <property type="protein sequence ID" value="EDO61088.1"/>
    <property type="molecule type" value="Genomic_DNA"/>
</dbReference>
<dbReference type="HOGENOM" id="CLU_007894_4_2_9"/>
<proteinExistence type="inferred from homology"/>
<dbReference type="OrthoDB" id="9805019at2"/>
<dbReference type="GO" id="GO:0015450">
    <property type="term" value="F:protein-transporting ATPase activity"/>
    <property type="evidence" value="ECO:0007669"/>
    <property type="project" value="InterPro"/>
</dbReference>
<keyword evidence="6 9" id="KW-1133">Transmembrane helix</keyword>
<dbReference type="AlphaFoldDB" id="A7VVT8"/>
<dbReference type="Gene3D" id="1.20.1640.10">
    <property type="entry name" value="Multidrug efflux transporter AcrB transmembrane domain"/>
    <property type="match status" value="1"/>
</dbReference>
<comment type="subunit">
    <text evidence="9">Forms a complex with SecF. Part of the essential Sec protein translocation apparatus which comprises SecA, SecYEG and auxiliary proteins SecDF. Other proteins may also be involved.</text>
</comment>
<name>A7VVT8_9FIRM</name>
<dbReference type="Proteomes" id="UP000003490">
    <property type="component" value="Unassembled WGS sequence"/>
</dbReference>
<keyword evidence="8 9" id="KW-0472">Membrane</keyword>
<dbReference type="SUPFAM" id="SSF82866">
    <property type="entry name" value="Multidrug efflux transporter AcrB transmembrane domain"/>
    <property type="match status" value="1"/>
</dbReference>
<keyword evidence="5 9" id="KW-0653">Protein transport</keyword>
<dbReference type="Pfam" id="PF22599">
    <property type="entry name" value="SecDF_P1_head"/>
    <property type="match status" value="1"/>
</dbReference>
<feature type="transmembrane region" description="Helical" evidence="9">
    <location>
        <begin position="425"/>
        <end position="448"/>
    </location>
</feature>
<dbReference type="NCBIfam" id="TIGR00916">
    <property type="entry name" value="2A0604s01"/>
    <property type="match status" value="1"/>
</dbReference>
<evidence type="ECO:0000256" key="3">
    <source>
        <dbReference type="ARBA" id="ARBA00022475"/>
    </source>
</evidence>
<dbReference type="InterPro" id="IPR048634">
    <property type="entry name" value="SecD_SecF_C"/>
</dbReference>
<feature type="transmembrane region" description="Helical" evidence="9">
    <location>
        <begin position="278"/>
        <end position="299"/>
    </location>
</feature>
<evidence type="ECO:0000256" key="5">
    <source>
        <dbReference type="ARBA" id="ARBA00022927"/>
    </source>
</evidence>
<dbReference type="Proteomes" id="UP000220611">
    <property type="component" value="Unassembled WGS sequence"/>
</dbReference>
<dbReference type="Gene3D" id="3.30.1360.200">
    <property type="match status" value="1"/>
</dbReference>
<accession>A7VVT8</accession>
<evidence type="ECO:0000256" key="1">
    <source>
        <dbReference type="ARBA" id="ARBA00004651"/>
    </source>
</evidence>
<keyword evidence="2 9" id="KW-0813">Transport</keyword>
<dbReference type="Pfam" id="PF02355">
    <property type="entry name" value="SecD_SecF_C"/>
    <property type="match status" value="1"/>
</dbReference>
<evidence type="ECO:0000256" key="4">
    <source>
        <dbReference type="ARBA" id="ARBA00022692"/>
    </source>
</evidence>
<keyword evidence="4 9" id="KW-0812">Transmembrane</keyword>
<evidence type="ECO:0000313" key="12">
    <source>
        <dbReference type="EMBL" id="EDO61088.1"/>
    </source>
</evidence>
<comment type="caution">
    <text evidence="9">Lacks conserved residue(s) required for the propagation of feature annotation.</text>
</comment>
<feature type="transmembrane region" description="Helical" evidence="9">
    <location>
        <begin position="306"/>
        <end position="327"/>
    </location>
</feature>
<dbReference type="Gene3D" id="3.30.70.3400">
    <property type="match status" value="1"/>
</dbReference>
<dbReference type="GO" id="GO:0006605">
    <property type="term" value="P:protein targeting"/>
    <property type="evidence" value="ECO:0007669"/>
    <property type="project" value="UniProtKB-UniRule"/>
</dbReference>
<reference evidence="12 14" key="2">
    <citation type="submission" date="2007-08" db="EMBL/GenBank/DDBJ databases">
        <authorList>
            <person name="Fulton L."/>
            <person name="Clifton S."/>
            <person name="Fulton B."/>
            <person name="Xu J."/>
            <person name="Minx P."/>
            <person name="Pepin K.H."/>
            <person name="Johnson M."/>
            <person name="Thiruvilangam P."/>
            <person name="Bhonagiri V."/>
            <person name="Nash W.E."/>
            <person name="Wang C."/>
            <person name="Mardis E.R."/>
            <person name="Wilson R.K."/>
        </authorList>
    </citation>
    <scope>NUCLEOTIDE SEQUENCE [LARGE SCALE GENOMIC DNA]</scope>
    <source>
        <strain evidence="12 14">DSM 753</strain>
    </source>
</reference>
<reference evidence="13 15" key="3">
    <citation type="submission" date="2017-07" db="EMBL/GenBank/DDBJ databases">
        <title>Prevalence of linear plasmids in Cutibacterium (Propionibacterium) acnes isolates obtained from prostatic tissue.</title>
        <authorList>
            <person name="Davidsson S."/>
            <person name="Carlsson J."/>
            <person name="Molling P."/>
            <person name="Andren O."/>
            <person name="Andersson S.-O."/>
            <person name="Brzuszkiewicz E."/>
            <person name="Poehlein A."/>
            <person name="Al-Zeer M."/>
            <person name="Brinkmann V."/>
            <person name="Scavenius C."/>
            <person name="Nazipi S."/>
            <person name="Soderquist B."/>
            <person name="Bruggemann H."/>
        </authorList>
    </citation>
    <scope>NUCLEOTIDE SEQUENCE [LARGE SCALE GENOMIC DNA]</scope>
    <source>
        <strain evidence="13 15">DSM 753</strain>
    </source>
</reference>
<dbReference type="InterPro" id="IPR055344">
    <property type="entry name" value="SecD_SecF_C_bact"/>
</dbReference>
<comment type="subcellular location">
    <subcellularLocation>
        <location evidence="1 9">Cell membrane</location>
        <topology evidence="1 9">Multi-pass membrane protein</topology>
    </subcellularLocation>
</comment>
<comment type="similarity">
    <text evidence="9">Belongs to the SecD/SecF family. SecD subfamily.</text>
</comment>
<dbReference type="InterPro" id="IPR005791">
    <property type="entry name" value="SecD"/>
</dbReference>
<feature type="domain" description="Protein export membrane protein SecD/SecF C-terminal" evidence="10">
    <location>
        <begin position="261"/>
        <end position="422"/>
    </location>
</feature>